<reference evidence="2" key="1">
    <citation type="submission" date="2021-10" db="EMBL/GenBank/DDBJ databases">
        <title>De novo Genome Assembly of Clathrus columnatus (Basidiomycota, Fungi) Using Illumina and Nanopore Sequence Data.</title>
        <authorList>
            <person name="Ogiso-Tanaka E."/>
            <person name="Itagaki H."/>
            <person name="Hosoya T."/>
            <person name="Hosaka K."/>
        </authorList>
    </citation>
    <scope>NUCLEOTIDE SEQUENCE</scope>
    <source>
        <strain evidence="2">MO-923</strain>
    </source>
</reference>
<protein>
    <submittedName>
        <fullName evidence="2">Uncharacterized protein</fullName>
    </submittedName>
</protein>
<organism evidence="2 3">
    <name type="scientific">Clathrus columnatus</name>
    <dbReference type="NCBI Taxonomy" id="1419009"/>
    <lineage>
        <taxon>Eukaryota</taxon>
        <taxon>Fungi</taxon>
        <taxon>Dikarya</taxon>
        <taxon>Basidiomycota</taxon>
        <taxon>Agaricomycotina</taxon>
        <taxon>Agaricomycetes</taxon>
        <taxon>Phallomycetidae</taxon>
        <taxon>Phallales</taxon>
        <taxon>Clathraceae</taxon>
        <taxon>Clathrus</taxon>
    </lineage>
</organism>
<feature type="region of interest" description="Disordered" evidence="1">
    <location>
        <begin position="30"/>
        <end position="51"/>
    </location>
</feature>
<name>A0AAV5A1S0_9AGAM</name>
<proteinExistence type="predicted"/>
<evidence type="ECO:0000313" key="3">
    <source>
        <dbReference type="Proteomes" id="UP001050691"/>
    </source>
</evidence>
<dbReference type="Proteomes" id="UP001050691">
    <property type="component" value="Unassembled WGS sequence"/>
</dbReference>
<comment type="caution">
    <text evidence="2">The sequence shown here is derived from an EMBL/GenBank/DDBJ whole genome shotgun (WGS) entry which is preliminary data.</text>
</comment>
<dbReference type="EMBL" id="BPWL01000002">
    <property type="protein sequence ID" value="GJJ07377.1"/>
    <property type="molecule type" value="Genomic_DNA"/>
</dbReference>
<evidence type="ECO:0000313" key="2">
    <source>
        <dbReference type="EMBL" id="GJJ07377.1"/>
    </source>
</evidence>
<accession>A0AAV5A1S0</accession>
<evidence type="ECO:0000256" key="1">
    <source>
        <dbReference type="SAM" id="MobiDB-lite"/>
    </source>
</evidence>
<keyword evidence="3" id="KW-1185">Reference proteome</keyword>
<gene>
    <name evidence="2" type="ORF">Clacol_001579</name>
</gene>
<feature type="region of interest" description="Disordered" evidence="1">
    <location>
        <begin position="140"/>
        <end position="159"/>
    </location>
</feature>
<sequence>MYAHLDLLLTRALPNLQVHIRRRSLPENWKETTRPKFAPPGRPSTVSPRLPSSELRLQDVNINVIPPKLSSLPLSAIRSLPPPPAPSQSKSIHVDIENCPDVPISSFARRKTPQSSPTTTNFRQRRRSSSFSPVLLPTLLPGLRSSSSPPPSQLSSPDMTNLCEAVTTKLTAPRIVRQQGLRLSSYRSFYIEDKSRRVISAG</sequence>
<feature type="compositionally biased region" description="Low complexity" evidence="1">
    <location>
        <begin position="140"/>
        <end position="157"/>
    </location>
</feature>
<dbReference type="AlphaFoldDB" id="A0AAV5A1S0"/>
<feature type="region of interest" description="Disordered" evidence="1">
    <location>
        <begin position="104"/>
        <end position="129"/>
    </location>
</feature>